<evidence type="ECO:0000313" key="3">
    <source>
        <dbReference type="Proteomes" id="UP000005237"/>
    </source>
</evidence>
<dbReference type="AlphaFoldDB" id="A0A8R1J1W9"/>
<evidence type="ECO:0008006" key="4">
    <source>
        <dbReference type="Google" id="ProtNLM"/>
    </source>
</evidence>
<keyword evidence="3" id="KW-1185">Reference proteome</keyword>
<dbReference type="Proteomes" id="UP000005237">
    <property type="component" value="Unassembled WGS sequence"/>
</dbReference>
<evidence type="ECO:0000313" key="2">
    <source>
        <dbReference type="EnsemblMetazoa" id="CJA42944b.1"/>
    </source>
</evidence>
<feature type="chain" id="PRO_5035911620" description="Secreted protein" evidence="1">
    <location>
        <begin position="19"/>
        <end position="150"/>
    </location>
</feature>
<dbReference type="EnsemblMetazoa" id="CJA42944b.1">
    <property type="protein sequence ID" value="CJA42944b.1"/>
    <property type="gene ID" value="WBGene00218792"/>
</dbReference>
<feature type="signal peptide" evidence="1">
    <location>
        <begin position="1"/>
        <end position="18"/>
    </location>
</feature>
<reference evidence="3" key="1">
    <citation type="submission" date="2010-08" db="EMBL/GenBank/DDBJ databases">
        <authorList>
            <consortium name="Caenorhabditis japonica Sequencing Consortium"/>
            <person name="Wilson R.K."/>
        </authorList>
    </citation>
    <scope>NUCLEOTIDE SEQUENCE [LARGE SCALE GENOMIC DNA]</scope>
    <source>
        <strain evidence="3">DF5081</strain>
    </source>
</reference>
<reference evidence="2" key="2">
    <citation type="submission" date="2022-06" db="UniProtKB">
        <authorList>
            <consortium name="EnsemblMetazoa"/>
        </authorList>
    </citation>
    <scope>IDENTIFICATION</scope>
    <source>
        <strain evidence="2">DF5081</strain>
    </source>
</reference>
<organism evidence="2 3">
    <name type="scientific">Caenorhabditis japonica</name>
    <dbReference type="NCBI Taxonomy" id="281687"/>
    <lineage>
        <taxon>Eukaryota</taxon>
        <taxon>Metazoa</taxon>
        <taxon>Ecdysozoa</taxon>
        <taxon>Nematoda</taxon>
        <taxon>Chromadorea</taxon>
        <taxon>Rhabditida</taxon>
        <taxon>Rhabditina</taxon>
        <taxon>Rhabditomorpha</taxon>
        <taxon>Rhabditoidea</taxon>
        <taxon>Rhabditidae</taxon>
        <taxon>Peloderinae</taxon>
        <taxon>Caenorhabditis</taxon>
    </lineage>
</organism>
<name>A0A8R1J1W9_CAEJA</name>
<proteinExistence type="predicted"/>
<sequence>MRFTGSILTFGLWFGVSAWIEWLRNLTKDCGCNHFQIDKETRPPSKKYNVHLFQCSPSIASLTLLSSVAPSSQCLLLETEASSLYHNLSSLSVCFPPLSTIDTLSSRGVRRPLPPSPLILSCSTSRRCTLFVPSPPVACTHCALSRVAVV</sequence>
<accession>A0A8R1J1W9</accession>
<evidence type="ECO:0000256" key="1">
    <source>
        <dbReference type="SAM" id="SignalP"/>
    </source>
</evidence>
<protein>
    <recommendedName>
        <fullName evidence="4">Secreted protein</fullName>
    </recommendedName>
</protein>
<keyword evidence="1" id="KW-0732">Signal</keyword>